<dbReference type="PRINTS" id="PR00420">
    <property type="entry name" value="RNGMNOXGNASE"/>
</dbReference>
<gene>
    <name evidence="2" type="ORF">METESE_29680</name>
</gene>
<dbReference type="GO" id="GO:0005737">
    <property type="term" value="C:cytoplasm"/>
    <property type="evidence" value="ECO:0007669"/>
    <property type="project" value="TreeGrafter"/>
</dbReference>
<dbReference type="Pfam" id="PF01266">
    <property type="entry name" value="DAO"/>
    <property type="match status" value="1"/>
</dbReference>
<dbReference type="InterPro" id="IPR006076">
    <property type="entry name" value="FAD-dep_OxRdtase"/>
</dbReference>
<dbReference type="RefSeq" id="WP_243333815.1">
    <property type="nucleotide sequence ID" value="NZ_AP027081.1"/>
</dbReference>
<evidence type="ECO:0000313" key="2">
    <source>
        <dbReference type="EMBL" id="BDU78010.1"/>
    </source>
</evidence>
<dbReference type="Proteomes" id="UP001228113">
    <property type="component" value="Chromosome"/>
</dbReference>
<dbReference type="EMBL" id="AP027081">
    <property type="protein sequence ID" value="BDU78010.1"/>
    <property type="molecule type" value="Genomic_DNA"/>
</dbReference>
<dbReference type="InterPro" id="IPR036188">
    <property type="entry name" value="FAD/NAD-bd_sf"/>
</dbReference>
<dbReference type="Gene3D" id="3.50.50.60">
    <property type="entry name" value="FAD/NAD(P)-binding domain"/>
    <property type="match status" value="1"/>
</dbReference>
<keyword evidence="3" id="KW-1185">Reference proteome</keyword>
<dbReference type="AlphaFoldDB" id="A0AA48GYK8"/>
<reference evidence="2" key="1">
    <citation type="journal article" date="2023" name="Int. J. Syst. Evol. Microbiol.">
        <title>Mesoterricola silvestris gen. nov., sp. nov., Mesoterricola sediminis sp. nov., Geothrix oryzae sp. nov., Geothrix edaphica sp. nov., Geothrix rubra sp. nov., and Geothrix limicola sp. nov., six novel members of Acidobacteriota isolated from soils.</title>
        <authorList>
            <person name="Itoh H."/>
            <person name="Sugisawa Y."/>
            <person name="Mise K."/>
            <person name="Xu Z."/>
            <person name="Kuniyasu M."/>
            <person name="Ushijima N."/>
            <person name="Kawano K."/>
            <person name="Kobayashi E."/>
            <person name="Shiratori Y."/>
            <person name="Masuda Y."/>
            <person name="Senoo K."/>
        </authorList>
    </citation>
    <scope>NUCLEOTIDE SEQUENCE</scope>
    <source>
        <strain evidence="2">W786</strain>
    </source>
</reference>
<name>A0AA48GYK8_9BACT</name>
<feature type="domain" description="FAD dependent oxidoreductase" evidence="1">
    <location>
        <begin position="6"/>
        <end position="335"/>
    </location>
</feature>
<sequence>MERAEILIIGGGIAGLSTAFHLARAGRGDVVLAEREDLPGFYASGHNAGIARQLTGRAEHTALTVRGRDRLAEAGLMTVTGGYLLGAEPGGAGALAREAAAFGLDVRLTPGSPFPDLRAAEALHIPGDGAIDVDALLRACAEGARAGGARLRFGCQVRALQPEADGFTVDLDGGPLRVGRIVNAAGGWAGEVGRWAGGLDLAFQPLRRHLVWSRTPYAADRPYVWWADRPLYLRPESGGVLFCACEEQPVVPPGRGVQPPVDPSMLESLSASLRDLAPAFGEASVDRLWCGIRTFAPDRRFVLGPDPVNPRLFWVAGLGGHGMTSGLAVGELAARALLEGASTGALEPGRFLAH</sequence>
<dbReference type="SUPFAM" id="SSF51905">
    <property type="entry name" value="FAD/NAD(P)-binding domain"/>
    <property type="match status" value="1"/>
</dbReference>
<accession>A0AA48GYK8</accession>
<protein>
    <submittedName>
        <fullName evidence="2">Glycerol-3-phosphate dehydrogenase</fullName>
    </submittedName>
</protein>
<proteinExistence type="predicted"/>
<dbReference type="KEGG" id="msea:METESE_29680"/>
<dbReference type="Gene3D" id="3.30.9.10">
    <property type="entry name" value="D-Amino Acid Oxidase, subunit A, domain 2"/>
    <property type="match status" value="1"/>
</dbReference>
<evidence type="ECO:0000313" key="3">
    <source>
        <dbReference type="Proteomes" id="UP001228113"/>
    </source>
</evidence>
<evidence type="ECO:0000259" key="1">
    <source>
        <dbReference type="Pfam" id="PF01266"/>
    </source>
</evidence>
<dbReference type="PANTHER" id="PTHR13847">
    <property type="entry name" value="SARCOSINE DEHYDROGENASE-RELATED"/>
    <property type="match status" value="1"/>
</dbReference>
<organism evidence="2 3">
    <name type="scientific">Mesoterricola sediminis</name>
    <dbReference type="NCBI Taxonomy" id="2927980"/>
    <lineage>
        <taxon>Bacteria</taxon>
        <taxon>Pseudomonadati</taxon>
        <taxon>Acidobacteriota</taxon>
        <taxon>Holophagae</taxon>
        <taxon>Holophagales</taxon>
        <taxon>Holophagaceae</taxon>
        <taxon>Mesoterricola</taxon>
    </lineage>
</organism>